<keyword evidence="2" id="KW-1185">Reference proteome</keyword>
<reference evidence="1 2" key="1">
    <citation type="submission" date="2019-03" db="EMBL/GenBank/DDBJ databases">
        <title>Genomic Encyclopedia of Archaeal and Bacterial Type Strains, Phase II (KMG-II): from individual species to whole genera.</title>
        <authorList>
            <person name="Goeker M."/>
        </authorList>
    </citation>
    <scope>NUCLEOTIDE SEQUENCE [LARGE SCALE GENOMIC DNA]</scope>
    <source>
        <strain evidence="1 2">DSM 22554</strain>
    </source>
</reference>
<evidence type="ECO:0000313" key="2">
    <source>
        <dbReference type="Proteomes" id="UP000294616"/>
    </source>
</evidence>
<sequence>MAIYVKGALGSFSGKLGNVVGSNWRSIDYLRSLPKPSKKAATAKQIAHRSKFALVIEFLNPLRSFINMGYNDSQERKMTAFNRAVRHLLPKVEGQYPDFSIPYDDVRLSKGSLKTISPLVTKNLDGDLDITWDPTVNPLSSEADDLVYFIMYNEATKDYFLYQDAIREDGEDSINPEIMGQGELHIWSAVSSSDGSKRSNSSYFGSLTLL</sequence>
<dbReference type="Pfam" id="PF19781">
    <property type="entry name" value="DUF6266"/>
    <property type="match status" value="1"/>
</dbReference>
<protein>
    <submittedName>
        <fullName evidence="1">Uncharacterized protein</fullName>
    </submittedName>
</protein>
<dbReference type="EMBL" id="SMGO01000001">
    <property type="protein sequence ID" value="TCK84959.1"/>
    <property type="molecule type" value="Genomic_DNA"/>
</dbReference>
<dbReference type="RefSeq" id="WP_132220769.1">
    <property type="nucleotide sequence ID" value="NZ_SMGO01000001.1"/>
</dbReference>
<evidence type="ECO:0000313" key="1">
    <source>
        <dbReference type="EMBL" id="TCK84959.1"/>
    </source>
</evidence>
<proteinExistence type="predicted"/>
<dbReference type="Proteomes" id="UP000294616">
    <property type="component" value="Unassembled WGS sequence"/>
</dbReference>
<organism evidence="1 2">
    <name type="scientific">Albibacterium bauzanense</name>
    <dbReference type="NCBI Taxonomy" id="653929"/>
    <lineage>
        <taxon>Bacteria</taxon>
        <taxon>Pseudomonadati</taxon>
        <taxon>Bacteroidota</taxon>
        <taxon>Sphingobacteriia</taxon>
        <taxon>Sphingobacteriales</taxon>
        <taxon>Sphingobacteriaceae</taxon>
        <taxon>Albibacterium</taxon>
    </lineage>
</organism>
<dbReference type="InterPro" id="IPR046233">
    <property type="entry name" value="DUF6266"/>
</dbReference>
<dbReference type="AlphaFoldDB" id="A0A4R1M5H7"/>
<dbReference type="OrthoDB" id="665435at2"/>
<gene>
    <name evidence="1" type="ORF">C8N28_0255</name>
</gene>
<accession>A0A4R1M5H7</accession>
<comment type="caution">
    <text evidence="1">The sequence shown here is derived from an EMBL/GenBank/DDBJ whole genome shotgun (WGS) entry which is preliminary data.</text>
</comment>
<name>A0A4R1M5H7_9SPHI</name>